<keyword evidence="5" id="KW-0539">Nucleus</keyword>
<keyword evidence="2" id="KW-0805">Transcription regulation</keyword>
<dbReference type="GO" id="GO:0005634">
    <property type="term" value="C:nucleus"/>
    <property type="evidence" value="ECO:0007669"/>
    <property type="project" value="UniProtKB-SubCell"/>
</dbReference>
<feature type="compositionally biased region" description="Polar residues" evidence="6">
    <location>
        <begin position="71"/>
        <end position="84"/>
    </location>
</feature>
<feature type="region of interest" description="Disordered" evidence="6">
    <location>
        <begin position="71"/>
        <end position="172"/>
    </location>
</feature>
<dbReference type="PROSITE" id="PS50217">
    <property type="entry name" value="BZIP"/>
    <property type="match status" value="1"/>
</dbReference>
<dbReference type="CDD" id="cd14687">
    <property type="entry name" value="bZIP_ATF2"/>
    <property type="match status" value="1"/>
</dbReference>
<feature type="compositionally biased region" description="Basic and acidic residues" evidence="6">
    <location>
        <begin position="153"/>
        <end position="165"/>
    </location>
</feature>
<dbReference type="Proteomes" id="UP000242474">
    <property type="component" value="Unassembled WGS sequence"/>
</dbReference>
<dbReference type="PANTHER" id="PTHR19304">
    <property type="entry name" value="CYCLIC-AMP RESPONSE ELEMENT BINDING PROTEIN"/>
    <property type="match status" value="1"/>
</dbReference>
<dbReference type="GO" id="GO:0003700">
    <property type="term" value="F:DNA-binding transcription factor activity"/>
    <property type="evidence" value="ECO:0007669"/>
    <property type="project" value="InterPro"/>
</dbReference>
<organism evidence="8 9">
    <name type="scientific">Coemansia reversa (strain ATCC 12441 / NRRL 1564)</name>
    <dbReference type="NCBI Taxonomy" id="763665"/>
    <lineage>
        <taxon>Eukaryota</taxon>
        <taxon>Fungi</taxon>
        <taxon>Fungi incertae sedis</taxon>
        <taxon>Zoopagomycota</taxon>
        <taxon>Kickxellomycotina</taxon>
        <taxon>Kickxellomycetes</taxon>
        <taxon>Kickxellales</taxon>
        <taxon>Kickxellaceae</taxon>
        <taxon>Coemansia</taxon>
    </lineage>
</organism>
<evidence type="ECO:0000256" key="2">
    <source>
        <dbReference type="ARBA" id="ARBA00023015"/>
    </source>
</evidence>
<reference evidence="8 9" key="1">
    <citation type="journal article" date="2015" name="Genome Biol. Evol.">
        <title>Phylogenomic analyses indicate that early fungi evolved digesting cell walls of algal ancestors of land plants.</title>
        <authorList>
            <person name="Chang Y."/>
            <person name="Wang S."/>
            <person name="Sekimoto S."/>
            <person name="Aerts A.L."/>
            <person name="Choi C."/>
            <person name="Clum A."/>
            <person name="LaButti K.M."/>
            <person name="Lindquist E.A."/>
            <person name="Yee Ngan C."/>
            <person name="Ohm R.A."/>
            <person name="Salamov A.A."/>
            <person name="Grigoriev I.V."/>
            <person name="Spatafora J.W."/>
            <person name="Berbee M.L."/>
        </authorList>
    </citation>
    <scope>NUCLEOTIDE SEQUENCE [LARGE SCALE GENOMIC DNA]</scope>
    <source>
        <strain evidence="8 9">NRRL 1564</strain>
    </source>
</reference>
<dbReference type="SUPFAM" id="SSF57959">
    <property type="entry name" value="Leucine zipper domain"/>
    <property type="match status" value="1"/>
</dbReference>
<keyword evidence="3" id="KW-0238">DNA-binding</keyword>
<dbReference type="Pfam" id="PF00170">
    <property type="entry name" value="bZIP_1"/>
    <property type="match status" value="1"/>
</dbReference>
<dbReference type="Gene3D" id="1.20.5.170">
    <property type="match status" value="1"/>
</dbReference>
<evidence type="ECO:0000256" key="6">
    <source>
        <dbReference type="SAM" id="MobiDB-lite"/>
    </source>
</evidence>
<proteinExistence type="predicted"/>
<evidence type="ECO:0000313" key="9">
    <source>
        <dbReference type="Proteomes" id="UP000242474"/>
    </source>
</evidence>
<feature type="domain" description="BZIP" evidence="7">
    <location>
        <begin position="165"/>
        <end position="228"/>
    </location>
</feature>
<gene>
    <name evidence="8" type="ORF">COEREDRAFT_78915</name>
</gene>
<feature type="compositionally biased region" description="Low complexity" evidence="6">
    <location>
        <begin position="117"/>
        <end position="130"/>
    </location>
</feature>
<dbReference type="InterPro" id="IPR004827">
    <property type="entry name" value="bZIP"/>
</dbReference>
<name>A0A2G5BKS6_COERN</name>
<evidence type="ECO:0000256" key="3">
    <source>
        <dbReference type="ARBA" id="ARBA00023125"/>
    </source>
</evidence>
<evidence type="ECO:0000313" key="8">
    <source>
        <dbReference type="EMBL" id="PIA19591.1"/>
    </source>
</evidence>
<keyword evidence="9" id="KW-1185">Reference proteome</keyword>
<dbReference type="InterPro" id="IPR002112">
    <property type="entry name" value="Leuzip_Jun"/>
</dbReference>
<dbReference type="STRING" id="763665.A0A2G5BKS6"/>
<dbReference type="InterPro" id="IPR051027">
    <property type="entry name" value="bZIP_transcription_factors"/>
</dbReference>
<dbReference type="FunFam" id="1.20.5.170:FF:000010">
    <property type="entry name" value="Cyclic AMP-dependent transcription factor ATF-2"/>
    <property type="match status" value="1"/>
</dbReference>
<dbReference type="PRINTS" id="PR00043">
    <property type="entry name" value="LEUZIPPRJUN"/>
</dbReference>
<dbReference type="GO" id="GO:0003677">
    <property type="term" value="F:DNA binding"/>
    <property type="evidence" value="ECO:0007669"/>
    <property type="project" value="UniProtKB-KW"/>
</dbReference>
<dbReference type="PROSITE" id="PS00036">
    <property type="entry name" value="BZIP_BASIC"/>
    <property type="match status" value="1"/>
</dbReference>
<dbReference type="AlphaFoldDB" id="A0A2G5BKS6"/>
<keyword evidence="4" id="KW-0804">Transcription</keyword>
<dbReference type="InterPro" id="IPR046347">
    <property type="entry name" value="bZIP_sf"/>
</dbReference>
<evidence type="ECO:0000256" key="4">
    <source>
        <dbReference type="ARBA" id="ARBA00023163"/>
    </source>
</evidence>
<evidence type="ECO:0000256" key="5">
    <source>
        <dbReference type="ARBA" id="ARBA00023242"/>
    </source>
</evidence>
<dbReference type="SMART" id="SM00338">
    <property type="entry name" value="BRLZ"/>
    <property type="match status" value="1"/>
</dbReference>
<accession>A0A2G5BKS6</accession>
<sequence>MSSPFNGTSQQQIASAALLASSAAPAMSLFGAGPVHIDNKPHIAPDPGVMAATSYPVTAATAAAIAATLGSSPQQWGQSTQPTTAAKMLHPKSPSSMAAGDEKISAVKSGGVHKSKSSTSSVSSSSTVGGTHRRRGSGSASIDSSEREDDATEERNDGAGDANEKQKRRRFLERNRIAASKCRQKKKMWVQELERRAEDVTMQNRSLHIAVAQLKEEVLILKNQLLAHRNCNCSAIHQYLHTECASASADVTVPLSAQPPHSLMSSPPAHIHHPAPNSTVAAAAAAATGVTAAAPPLMLQPQNYGPSLPAHQNASSVDLSSIASNNPVISAAFSSADVTRPGVFGPGVLSNR</sequence>
<comment type="subcellular location">
    <subcellularLocation>
        <location evidence="1">Nucleus</location>
    </subcellularLocation>
</comment>
<evidence type="ECO:0000259" key="7">
    <source>
        <dbReference type="PROSITE" id="PS50217"/>
    </source>
</evidence>
<protein>
    <recommendedName>
        <fullName evidence="7">BZIP domain-containing protein</fullName>
    </recommendedName>
</protein>
<evidence type="ECO:0000256" key="1">
    <source>
        <dbReference type="ARBA" id="ARBA00004123"/>
    </source>
</evidence>
<dbReference type="EMBL" id="KZ303486">
    <property type="protein sequence ID" value="PIA19591.1"/>
    <property type="molecule type" value="Genomic_DNA"/>
</dbReference>
<dbReference type="OrthoDB" id="295274at2759"/>